<proteinExistence type="predicted"/>
<dbReference type="AlphaFoldDB" id="A0A931B2P1"/>
<feature type="chain" id="PRO_5037783531" description="DUF4232 domain-containing protein" evidence="2">
    <location>
        <begin position="17"/>
        <end position="200"/>
    </location>
</feature>
<sequence>MTAAALLAGTTTQASAATPAAKPRPAARTAPVCAGAAQPNPIAVTLTGVRRGYVRGGGWATLRLTLHNRTRTVCGQLKPVLVYGARSRSLRVDALRLETRLSGRWRSVGVDAALGELAGEVGPRSGLSLRPGATAALTLRMRLTRSAPTGDWLSLAVAYAPLQTKPGKGAPSGTTQAWPVGVTNPLYFRVTGIVAGGHSR</sequence>
<organism evidence="3 4">
    <name type="scientific">Streptacidiphilus fuscans</name>
    <dbReference type="NCBI Taxonomy" id="2789292"/>
    <lineage>
        <taxon>Bacteria</taxon>
        <taxon>Bacillati</taxon>
        <taxon>Actinomycetota</taxon>
        <taxon>Actinomycetes</taxon>
        <taxon>Kitasatosporales</taxon>
        <taxon>Streptomycetaceae</taxon>
        <taxon>Streptacidiphilus</taxon>
    </lineage>
</organism>
<dbReference type="RefSeq" id="WP_196192736.1">
    <property type="nucleotide sequence ID" value="NZ_JADPRT010000002.1"/>
</dbReference>
<comment type="caution">
    <text evidence="3">The sequence shown here is derived from an EMBL/GenBank/DDBJ whole genome shotgun (WGS) entry which is preliminary data.</text>
</comment>
<evidence type="ECO:0000256" key="1">
    <source>
        <dbReference type="SAM" id="MobiDB-lite"/>
    </source>
</evidence>
<keyword evidence="4" id="KW-1185">Reference proteome</keyword>
<dbReference type="EMBL" id="JADPRT010000002">
    <property type="protein sequence ID" value="MBF9067572.1"/>
    <property type="molecule type" value="Genomic_DNA"/>
</dbReference>
<protein>
    <recommendedName>
        <fullName evidence="5">DUF4232 domain-containing protein</fullName>
    </recommendedName>
</protein>
<feature type="signal peptide" evidence="2">
    <location>
        <begin position="1"/>
        <end position="16"/>
    </location>
</feature>
<gene>
    <name evidence="3" type="ORF">I2501_05895</name>
</gene>
<dbReference type="Proteomes" id="UP000657385">
    <property type="component" value="Unassembled WGS sequence"/>
</dbReference>
<name>A0A931B2P1_9ACTN</name>
<keyword evidence="2" id="KW-0732">Signal</keyword>
<evidence type="ECO:0008006" key="5">
    <source>
        <dbReference type="Google" id="ProtNLM"/>
    </source>
</evidence>
<feature type="region of interest" description="Disordered" evidence="1">
    <location>
        <begin position="1"/>
        <end position="24"/>
    </location>
</feature>
<evidence type="ECO:0000313" key="3">
    <source>
        <dbReference type="EMBL" id="MBF9067572.1"/>
    </source>
</evidence>
<evidence type="ECO:0000313" key="4">
    <source>
        <dbReference type="Proteomes" id="UP000657385"/>
    </source>
</evidence>
<reference evidence="3" key="1">
    <citation type="submission" date="2020-11" db="EMBL/GenBank/DDBJ databases">
        <title>Isolation and identification of active actinomycetes.</title>
        <authorList>
            <person name="Yu B."/>
        </authorList>
    </citation>
    <scope>NUCLEOTIDE SEQUENCE</scope>
    <source>
        <strain evidence="3">NEAU-YB345</strain>
    </source>
</reference>
<accession>A0A931B2P1</accession>
<evidence type="ECO:0000256" key="2">
    <source>
        <dbReference type="SAM" id="SignalP"/>
    </source>
</evidence>